<dbReference type="Proteomes" id="UP000256964">
    <property type="component" value="Unassembled WGS sequence"/>
</dbReference>
<dbReference type="PANTHER" id="PTHR47942">
    <property type="entry name" value="TETRATRICOPEPTIDE REPEAT (TPR)-LIKE SUPERFAMILY PROTEIN-RELATED"/>
    <property type="match status" value="1"/>
</dbReference>
<dbReference type="InterPro" id="IPR051222">
    <property type="entry name" value="PPR/CCM1_RNA-binding"/>
</dbReference>
<proteinExistence type="predicted"/>
<name>A0A371DKC1_9APHY</name>
<feature type="transmembrane region" description="Helical" evidence="2">
    <location>
        <begin position="240"/>
        <end position="265"/>
    </location>
</feature>
<protein>
    <submittedName>
        <fullName evidence="3">Uncharacterized protein</fullName>
    </submittedName>
</protein>
<evidence type="ECO:0000313" key="3">
    <source>
        <dbReference type="EMBL" id="RDX52982.1"/>
    </source>
</evidence>
<evidence type="ECO:0000313" key="4">
    <source>
        <dbReference type="Proteomes" id="UP000256964"/>
    </source>
</evidence>
<dbReference type="STRING" id="139420.A0A371DKC1"/>
<organism evidence="3 4">
    <name type="scientific">Lentinus brumalis</name>
    <dbReference type="NCBI Taxonomy" id="2498619"/>
    <lineage>
        <taxon>Eukaryota</taxon>
        <taxon>Fungi</taxon>
        <taxon>Dikarya</taxon>
        <taxon>Basidiomycota</taxon>
        <taxon>Agaricomycotina</taxon>
        <taxon>Agaricomycetes</taxon>
        <taxon>Polyporales</taxon>
        <taxon>Polyporaceae</taxon>
        <taxon>Lentinus</taxon>
    </lineage>
</organism>
<keyword evidence="1" id="KW-0677">Repeat</keyword>
<dbReference type="OrthoDB" id="2554293at2759"/>
<dbReference type="AlphaFoldDB" id="A0A371DKC1"/>
<keyword evidence="2" id="KW-0472">Membrane</keyword>
<evidence type="ECO:0000256" key="2">
    <source>
        <dbReference type="SAM" id="Phobius"/>
    </source>
</evidence>
<dbReference type="EMBL" id="KZ857388">
    <property type="protein sequence ID" value="RDX52982.1"/>
    <property type="molecule type" value="Genomic_DNA"/>
</dbReference>
<evidence type="ECO:0000256" key="1">
    <source>
        <dbReference type="ARBA" id="ARBA00022737"/>
    </source>
</evidence>
<keyword evidence="4" id="KW-1185">Reference proteome</keyword>
<gene>
    <name evidence="3" type="ORF">OH76DRAFT_1432805</name>
</gene>
<sequence>MPCNWSTATTLLLRNARTTRSHFLPPLTVRRSPTCDLVSSQVRHFGTTPAFNTRPPQSLSSALASATAHLSNAQVSRVAAQAVRMCICEGDFGDALYVVNSACHSVLRDPLHPEEHSDPSSKLQPIAFGRPVAPRLAAHAFLHGLVRKGYALKAQTYAKLMIQAGIPIQRKTMETVIASVRTSPSILPRFGPFARVVPRRKAGQDILQLQPGTVTDACARAAVELLQTARTFGQQRTERMYYVLISTLLMQGEIIVATLLFALLMKDWEVRNVHELAPDQASKDWITHDHLGVTPPSAAVLSNTVYPDLKVMGSILDTIDRTFARTSDSASGPALFPSLQSLALFAMFLDTGQLHTHRIASLIRTMYHCPKTDARVWILQDGQLVRVKAYPYFHDVLKRLVNSLADTSQRTPPTLSRRAYNALLSYSLRHQFSPGMATKVLNHMCVRRSPPIAPDTVTYNILIRAGSLLRQLHISEAALTALRSGSEKLGPDTGSLTELMPQEFASVGAVDSGQVSSSSAVPPKHLPPSNFTAALARSNTEKLDLPKEVMSPTVVPKVNTSTLTAFITHLTSTGHPESIVPVLFDLLPELFLIDHPATNGASSPLLSKMSRQQALRRAAQHGPYVYSSLINALSKAGEVGLAERVFILGQQAERASHISSFAVEPWRLSVEAYTSMMQCYARVALGRLPNHKRSRHYLGSALLERDSAWRPKARHYRQGYAQYIYRMQARQLDEPSSKRQAGMRNAMLLYRSMMSGGRSLLHMMILSHTSKPMATTPRRAPTGGEPTWFVLLPDERFFNAALKLFSRPVRRRSHLATERPEHDGQAPMSYSPLLRKLARAVVSNGYSIPERYHHLLVSRWKGPLKMESPRKGHVRRPYAFPPVPTNNGQSMANIPTVKTRGLPVRKKMPAWMRRRRTRTE</sequence>
<dbReference type="PANTHER" id="PTHR47942:SF63">
    <property type="entry name" value="PENTATRICOPEPTIDE REPEAT-CONTAINING PROTEIN"/>
    <property type="match status" value="1"/>
</dbReference>
<reference evidence="3 4" key="1">
    <citation type="journal article" date="2018" name="Biotechnol. Biofuels">
        <title>Integrative visual omics of the white-rot fungus Polyporus brumalis exposes the biotechnological potential of its oxidative enzymes for delignifying raw plant biomass.</title>
        <authorList>
            <person name="Miyauchi S."/>
            <person name="Rancon A."/>
            <person name="Drula E."/>
            <person name="Hage H."/>
            <person name="Chaduli D."/>
            <person name="Favel A."/>
            <person name="Grisel S."/>
            <person name="Henrissat B."/>
            <person name="Herpoel-Gimbert I."/>
            <person name="Ruiz-Duenas F.J."/>
            <person name="Chevret D."/>
            <person name="Hainaut M."/>
            <person name="Lin J."/>
            <person name="Wang M."/>
            <person name="Pangilinan J."/>
            <person name="Lipzen A."/>
            <person name="Lesage-Meessen L."/>
            <person name="Navarro D."/>
            <person name="Riley R."/>
            <person name="Grigoriev I.V."/>
            <person name="Zhou S."/>
            <person name="Raouche S."/>
            <person name="Rosso M.N."/>
        </authorList>
    </citation>
    <scope>NUCLEOTIDE SEQUENCE [LARGE SCALE GENOMIC DNA]</scope>
    <source>
        <strain evidence="3 4">BRFM 1820</strain>
    </source>
</reference>
<keyword evidence="2" id="KW-1133">Transmembrane helix</keyword>
<keyword evidence="2" id="KW-0812">Transmembrane</keyword>
<accession>A0A371DKC1</accession>